<proteinExistence type="predicted"/>
<dbReference type="OrthoDB" id="2919534at2759"/>
<feature type="region of interest" description="Disordered" evidence="1">
    <location>
        <begin position="1"/>
        <end position="21"/>
    </location>
</feature>
<protein>
    <submittedName>
        <fullName evidence="2">Uncharacterized protein</fullName>
    </submittedName>
</protein>
<feature type="region of interest" description="Disordered" evidence="1">
    <location>
        <begin position="100"/>
        <end position="146"/>
    </location>
</feature>
<evidence type="ECO:0000313" key="3">
    <source>
        <dbReference type="Proteomes" id="UP000245207"/>
    </source>
</evidence>
<name>A0A2U1QMS6_ARTAN</name>
<feature type="compositionally biased region" description="Polar residues" evidence="1">
    <location>
        <begin position="10"/>
        <end position="21"/>
    </location>
</feature>
<dbReference type="Proteomes" id="UP000245207">
    <property type="component" value="Unassembled WGS sequence"/>
</dbReference>
<comment type="caution">
    <text evidence="2">The sequence shown here is derived from an EMBL/GenBank/DDBJ whole genome shotgun (WGS) entry which is preliminary data.</text>
</comment>
<evidence type="ECO:0000313" key="2">
    <source>
        <dbReference type="EMBL" id="PWA99306.1"/>
    </source>
</evidence>
<organism evidence="2 3">
    <name type="scientific">Artemisia annua</name>
    <name type="common">Sweet wormwood</name>
    <dbReference type="NCBI Taxonomy" id="35608"/>
    <lineage>
        <taxon>Eukaryota</taxon>
        <taxon>Viridiplantae</taxon>
        <taxon>Streptophyta</taxon>
        <taxon>Embryophyta</taxon>
        <taxon>Tracheophyta</taxon>
        <taxon>Spermatophyta</taxon>
        <taxon>Magnoliopsida</taxon>
        <taxon>eudicotyledons</taxon>
        <taxon>Gunneridae</taxon>
        <taxon>Pentapetalae</taxon>
        <taxon>asterids</taxon>
        <taxon>campanulids</taxon>
        <taxon>Asterales</taxon>
        <taxon>Asteraceae</taxon>
        <taxon>Asteroideae</taxon>
        <taxon>Anthemideae</taxon>
        <taxon>Artemisiinae</taxon>
        <taxon>Artemisia</taxon>
    </lineage>
</organism>
<dbReference type="EMBL" id="PKPP01000025">
    <property type="protein sequence ID" value="PWA99306.1"/>
    <property type="molecule type" value="Genomic_DNA"/>
</dbReference>
<reference evidence="2 3" key="1">
    <citation type="journal article" date="2018" name="Mol. Plant">
        <title>The genome of Artemisia annua provides insight into the evolution of Asteraceae family and artemisinin biosynthesis.</title>
        <authorList>
            <person name="Shen Q."/>
            <person name="Zhang L."/>
            <person name="Liao Z."/>
            <person name="Wang S."/>
            <person name="Yan T."/>
            <person name="Shi P."/>
            <person name="Liu M."/>
            <person name="Fu X."/>
            <person name="Pan Q."/>
            <person name="Wang Y."/>
            <person name="Lv Z."/>
            <person name="Lu X."/>
            <person name="Zhang F."/>
            <person name="Jiang W."/>
            <person name="Ma Y."/>
            <person name="Chen M."/>
            <person name="Hao X."/>
            <person name="Li L."/>
            <person name="Tang Y."/>
            <person name="Lv G."/>
            <person name="Zhou Y."/>
            <person name="Sun X."/>
            <person name="Brodelius P.E."/>
            <person name="Rose J.K.C."/>
            <person name="Tang K."/>
        </authorList>
    </citation>
    <scope>NUCLEOTIDE SEQUENCE [LARGE SCALE GENOMIC DNA]</scope>
    <source>
        <strain evidence="3">cv. Huhao1</strain>
        <tissue evidence="2">Leaf</tissue>
    </source>
</reference>
<keyword evidence="3" id="KW-1185">Reference proteome</keyword>
<feature type="region of interest" description="Disordered" evidence="1">
    <location>
        <begin position="44"/>
        <end position="84"/>
    </location>
</feature>
<dbReference type="AlphaFoldDB" id="A0A2U1QMS6"/>
<sequence>MGPRAKRVKSSQAIPSNQSMQMKFRDQGVRTLVTRSVAISGNVERLEDRQASPDEVAESQGSPPEDEWSIRLTPITGSPIGGNLTEECKTLLKRTADEEYGSVRMARPNMTGDEPQTFMSASSMPIKPTSDQYVQPAKATSEQFFQ</sequence>
<gene>
    <name evidence="2" type="ORF">CTI12_AA010030</name>
</gene>
<accession>A0A2U1QMS6</accession>
<feature type="compositionally biased region" description="Polar residues" evidence="1">
    <location>
        <begin position="117"/>
        <end position="146"/>
    </location>
</feature>
<evidence type="ECO:0000256" key="1">
    <source>
        <dbReference type="SAM" id="MobiDB-lite"/>
    </source>
</evidence>